<gene>
    <name evidence="1" type="ORF">PMAYCL1PPCAC_13983</name>
</gene>
<name>A0AAN5CA74_9BILA</name>
<protein>
    <submittedName>
        <fullName evidence="1">Uncharacterized protein</fullName>
    </submittedName>
</protein>
<feature type="non-terminal residue" evidence="1">
    <location>
        <position position="1"/>
    </location>
</feature>
<reference evidence="2" key="1">
    <citation type="submission" date="2022-10" db="EMBL/GenBank/DDBJ databases">
        <title>Genome assembly of Pristionchus species.</title>
        <authorList>
            <person name="Yoshida K."/>
            <person name="Sommer R.J."/>
        </authorList>
    </citation>
    <scope>NUCLEOTIDE SEQUENCE [LARGE SCALE GENOMIC DNA]</scope>
    <source>
        <strain evidence="2">RS5460</strain>
    </source>
</reference>
<dbReference type="Proteomes" id="UP001328107">
    <property type="component" value="Unassembled WGS sequence"/>
</dbReference>
<dbReference type="EMBL" id="BTRK01000003">
    <property type="protein sequence ID" value="GMR43788.1"/>
    <property type="molecule type" value="Genomic_DNA"/>
</dbReference>
<dbReference type="AlphaFoldDB" id="A0AAN5CA74"/>
<evidence type="ECO:0000313" key="1">
    <source>
        <dbReference type="EMBL" id="GMR43788.1"/>
    </source>
</evidence>
<keyword evidence="2" id="KW-1185">Reference proteome</keyword>
<sequence>GGGPIRRVCEVVSTSGVPIQKCTSVMDTNLPNTPQCVLCKMHPKTPKGYTTHLREHHDTTLLKSEIYLMCSCGHRFGSEHSQKKQNKKCNGRQFTLHKLDDN</sequence>
<comment type="caution">
    <text evidence="1">The sequence shown here is derived from an EMBL/GenBank/DDBJ whole genome shotgun (WGS) entry which is preliminary data.</text>
</comment>
<evidence type="ECO:0000313" key="2">
    <source>
        <dbReference type="Proteomes" id="UP001328107"/>
    </source>
</evidence>
<accession>A0AAN5CA74</accession>
<organism evidence="1 2">
    <name type="scientific">Pristionchus mayeri</name>
    <dbReference type="NCBI Taxonomy" id="1317129"/>
    <lineage>
        <taxon>Eukaryota</taxon>
        <taxon>Metazoa</taxon>
        <taxon>Ecdysozoa</taxon>
        <taxon>Nematoda</taxon>
        <taxon>Chromadorea</taxon>
        <taxon>Rhabditida</taxon>
        <taxon>Rhabditina</taxon>
        <taxon>Diplogasteromorpha</taxon>
        <taxon>Diplogasteroidea</taxon>
        <taxon>Neodiplogasteridae</taxon>
        <taxon>Pristionchus</taxon>
    </lineage>
</organism>
<proteinExistence type="predicted"/>